<dbReference type="CDD" id="cd03135">
    <property type="entry name" value="GATase1_DJ-1"/>
    <property type="match status" value="1"/>
</dbReference>
<dbReference type="Pfam" id="PF01965">
    <property type="entry name" value="DJ-1_PfpI"/>
    <property type="match status" value="1"/>
</dbReference>
<evidence type="ECO:0000313" key="5">
    <source>
        <dbReference type="EMBL" id="KAK7586223.1"/>
    </source>
</evidence>
<dbReference type="InterPro" id="IPR002818">
    <property type="entry name" value="DJ-1/PfpI"/>
</dbReference>
<dbReference type="GO" id="GO:1903189">
    <property type="term" value="P:glyoxal metabolic process"/>
    <property type="evidence" value="ECO:0007669"/>
    <property type="project" value="TreeGrafter"/>
</dbReference>
<evidence type="ECO:0000256" key="1">
    <source>
        <dbReference type="ARBA" id="ARBA00004496"/>
    </source>
</evidence>
<dbReference type="GO" id="GO:0005634">
    <property type="term" value="C:nucleus"/>
    <property type="evidence" value="ECO:0007669"/>
    <property type="project" value="TreeGrafter"/>
</dbReference>
<evidence type="ECO:0000259" key="4">
    <source>
        <dbReference type="Pfam" id="PF01965"/>
    </source>
</evidence>
<dbReference type="Proteomes" id="UP001367676">
    <property type="component" value="Unassembled WGS sequence"/>
</dbReference>
<evidence type="ECO:0000256" key="3">
    <source>
        <dbReference type="ARBA" id="ARBA00023097"/>
    </source>
</evidence>
<gene>
    <name evidence="5" type="ORF">V9T40_004099</name>
</gene>
<proteinExistence type="predicted"/>
<dbReference type="GO" id="GO:0005739">
    <property type="term" value="C:mitochondrion"/>
    <property type="evidence" value="ECO:0007669"/>
    <property type="project" value="TreeGrafter"/>
</dbReference>
<name>A0AAN9TVI7_9HEMI</name>
<sequence length="203" mass="21864">MELLSMDRKNPCRLNMAGSKKCIALLAEGSEELELVASVDVLRRAGFDVTVAGVDGSDSVKCSRNVVICPDVSLSEVVNNDYDLVVIPGGLGGVKKFQQSELVRDLLKKQEDSGRVIAAICAGPTVLKTFSIALKKKLTSYPSVKNELVNDGSYDYSEDKVVVDGNLITSRGPGTAIDFALAIVKKFFGEETRSKIAKGLLYE</sequence>
<dbReference type="GO" id="GO:0051896">
    <property type="term" value="P:regulation of phosphatidylinositol 3-kinase/protein kinase B signal transduction"/>
    <property type="evidence" value="ECO:0007669"/>
    <property type="project" value="UniProtKB-ARBA"/>
</dbReference>
<comment type="subcellular location">
    <subcellularLocation>
        <location evidence="1">Cytoplasm</location>
    </subcellularLocation>
</comment>
<comment type="caution">
    <text evidence="5">The sequence shown here is derived from an EMBL/GenBank/DDBJ whole genome shotgun (WGS) entry which is preliminary data.</text>
</comment>
<dbReference type="NCBIfam" id="TIGR01383">
    <property type="entry name" value="not_thiJ"/>
    <property type="match status" value="1"/>
</dbReference>
<keyword evidence="2" id="KW-0963">Cytoplasm</keyword>
<dbReference type="PANTHER" id="PTHR48094:SF12">
    <property type="entry name" value="PARKINSON DISEASE PROTEIN 7 HOMOLOG"/>
    <property type="match status" value="1"/>
</dbReference>
<organism evidence="5 6">
    <name type="scientific">Parthenolecanium corni</name>
    <dbReference type="NCBI Taxonomy" id="536013"/>
    <lineage>
        <taxon>Eukaryota</taxon>
        <taxon>Metazoa</taxon>
        <taxon>Ecdysozoa</taxon>
        <taxon>Arthropoda</taxon>
        <taxon>Hexapoda</taxon>
        <taxon>Insecta</taxon>
        <taxon>Pterygota</taxon>
        <taxon>Neoptera</taxon>
        <taxon>Paraneoptera</taxon>
        <taxon>Hemiptera</taxon>
        <taxon>Sternorrhyncha</taxon>
        <taxon>Coccoidea</taxon>
        <taxon>Coccidae</taxon>
        <taxon>Parthenolecanium</taxon>
    </lineage>
</organism>
<dbReference type="PANTHER" id="PTHR48094">
    <property type="entry name" value="PROTEIN/NUCLEIC ACID DEGLYCASE DJ-1-RELATED"/>
    <property type="match status" value="1"/>
</dbReference>
<dbReference type="SUPFAM" id="SSF52317">
    <property type="entry name" value="Class I glutamine amidotransferase-like"/>
    <property type="match status" value="1"/>
</dbReference>
<dbReference type="InterPro" id="IPR029062">
    <property type="entry name" value="Class_I_gatase-like"/>
</dbReference>
<accession>A0AAN9TVI7</accession>
<dbReference type="InterPro" id="IPR050325">
    <property type="entry name" value="Prot/Nucl_acid_deglycase"/>
</dbReference>
<reference evidence="5 6" key="1">
    <citation type="submission" date="2024-03" db="EMBL/GenBank/DDBJ databases">
        <title>Adaptation during the transition from Ophiocordyceps entomopathogen to insect associate is accompanied by gene loss and intensified selection.</title>
        <authorList>
            <person name="Ward C.M."/>
            <person name="Onetto C.A."/>
            <person name="Borneman A.R."/>
        </authorList>
    </citation>
    <scope>NUCLEOTIDE SEQUENCE [LARGE SCALE GENOMIC DNA]</scope>
    <source>
        <strain evidence="5">AWRI1</strain>
        <tissue evidence="5">Single Adult Female</tissue>
    </source>
</reference>
<keyword evidence="3" id="KW-0558">Oxidation</keyword>
<dbReference type="InterPro" id="IPR006287">
    <property type="entry name" value="DJ-1"/>
</dbReference>
<protein>
    <recommendedName>
        <fullName evidence="4">DJ-1/PfpI domain-containing protein</fullName>
    </recommendedName>
</protein>
<dbReference type="FunFam" id="3.40.50.880:FF:000022">
    <property type="entry name" value="protein deglycase DJ-1"/>
    <property type="match status" value="1"/>
</dbReference>
<keyword evidence="6" id="KW-1185">Reference proteome</keyword>
<evidence type="ECO:0000256" key="2">
    <source>
        <dbReference type="ARBA" id="ARBA00022490"/>
    </source>
</evidence>
<dbReference type="EMBL" id="JBBCAQ010000027">
    <property type="protein sequence ID" value="KAK7586223.1"/>
    <property type="molecule type" value="Genomic_DNA"/>
</dbReference>
<dbReference type="AlphaFoldDB" id="A0AAN9TVI7"/>
<dbReference type="GO" id="GO:0006979">
    <property type="term" value="P:response to oxidative stress"/>
    <property type="evidence" value="ECO:0007669"/>
    <property type="project" value="UniProtKB-ARBA"/>
</dbReference>
<evidence type="ECO:0000313" key="6">
    <source>
        <dbReference type="Proteomes" id="UP001367676"/>
    </source>
</evidence>
<feature type="domain" description="DJ-1/PfpI" evidence="4">
    <location>
        <begin position="21"/>
        <end position="185"/>
    </location>
</feature>
<dbReference type="Gene3D" id="3.40.50.880">
    <property type="match status" value="1"/>
</dbReference>